<feature type="compositionally biased region" description="Basic and acidic residues" evidence="1">
    <location>
        <begin position="59"/>
        <end position="69"/>
    </location>
</feature>
<feature type="region of interest" description="Disordered" evidence="1">
    <location>
        <begin position="35"/>
        <end position="69"/>
    </location>
</feature>
<evidence type="ECO:0000256" key="2">
    <source>
        <dbReference type="SAM" id="SignalP"/>
    </source>
</evidence>
<sequence>MRTVSQLIAVATFALSASAFAVPSNQEDRFFTQVSEPQQTVAADGSDRTPLGEALAADGSDRTPGRRAA</sequence>
<evidence type="ECO:0000313" key="3">
    <source>
        <dbReference type="EMBL" id="RYM41807.1"/>
    </source>
</evidence>
<keyword evidence="2" id="KW-0732">Signal</keyword>
<comment type="caution">
    <text evidence="3">The sequence shown here is derived from an EMBL/GenBank/DDBJ whole genome shotgun (WGS) entry which is preliminary data.</text>
</comment>
<accession>A0A4Q4L7Y7</accession>
<name>A0A4Q4L7Y7_9PSED</name>
<feature type="signal peptide" evidence="2">
    <location>
        <begin position="1"/>
        <end position="21"/>
    </location>
</feature>
<proteinExistence type="predicted"/>
<evidence type="ECO:0000313" key="4">
    <source>
        <dbReference type="Proteomes" id="UP000291107"/>
    </source>
</evidence>
<dbReference type="AlphaFoldDB" id="A0A4Q4L7Y7"/>
<feature type="chain" id="PRO_5020543769" description="Phage infection protein" evidence="2">
    <location>
        <begin position="22"/>
        <end position="69"/>
    </location>
</feature>
<dbReference type="RefSeq" id="WP_129998483.1">
    <property type="nucleotide sequence ID" value="NZ_SEUB01000004.1"/>
</dbReference>
<evidence type="ECO:0000256" key="1">
    <source>
        <dbReference type="SAM" id="MobiDB-lite"/>
    </source>
</evidence>
<dbReference type="EMBL" id="SEUB01000004">
    <property type="protein sequence ID" value="RYM41807.1"/>
    <property type="molecule type" value="Genomic_DNA"/>
</dbReference>
<gene>
    <name evidence="3" type="ORF">EVS84_11600</name>
</gene>
<evidence type="ECO:0008006" key="5">
    <source>
        <dbReference type="Google" id="ProtNLM"/>
    </source>
</evidence>
<organism evidence="3 4">
    <name type="scientific">Pseudomonas koreensis</name>
    <dbReference type="NCBI Taxonomy" id="198620"/>
    <lineage>
        <taxon>Bacteria</taxon>
        <taxon>Pseudomonadati</taxon>
        <taxon>Pseudomonadota</taxon>
        <taxon>Gammaproteobacteria</taxon>
        <taxon>Pseudomonadales</taxon>
        <taxon>Pseudomonadaceae</taxon>
        <taxon>Pseudomonas</taxon>
    </lineage>
</organism>
<protein>
    <recommendedName>
        <fullName evidence="5">Phage infection protein</fullName>
    </recommendedName>
</protein>
<reference evidence="3 4" key="1">
    <citation type="submission" date="2019-02" db="EMBL/GenBank/DDBJ databases">
        <title>Genome of Pseudomonas korensis isolated from heavy metal contaminated environment.</title>
        <authorList>
            <person name="Ayangbenro A.S."/>
            <person name="Babalola O."/>
        </authorList>
    </citation>
    <scope>NUCLEOTIDE SEQUENCE [LARGE SCALE GENOMIC DNA]</scope>
    <source>
        <strain evidence="3 4">AB36</strain>
    </source>
</reference>
<dbReference type="Proteomes" id="UP000291107">
    <property type="component" value="Unassembled WGS sequence"/>
</dbReference>